<dbReference type="Proteomes" id="UP000193553">
    <property type="component" value="Unassembled WGS sequence"/>
</dbReference>
<comment type="caution">
    <text evidence="2">The sequence shown here is derived from an EMBL/GenBank/DDBJ whole genome shotgun (WGS) entry which is preliminary data.</text>
</comment>
<dbReference type="RefSeq" id="WP_085358232.1">
    <property type="nucleotide sequence ID" value="NZ_NAFD01000171.1"/>
</dbReference>
<accession>A0A1X3HB46</accession>
<evidence type="ECO:0000313" key="2">
    <source>
        <dbReference type="EMBL" id="OSJ13030.1"/>
    </source>
</evidence>
<organism evidence="2 3">
    <name type="scientific">Bradyrhizobium canariense</name>
    <dbReference type="NCBI Taxonomy" id="255045"/>
    <lineage>
        <taxon>Bacteria</taxon>
        <taxon>Pseudomonadati</taxon>
        <taxon>Pseudomonadota</taxon>
        <taxon>Alphaproteobacteria</taxon>
        <taxon>Hyphomicrobiales</taxon>
        <taxon>Nitrobacteraceae</taxon>
        <taxon>Bradyrhizobium</taxon>
    </lineage>
</organism>
<feature type="domain" description="PilZ" evidence="1">
    <location>
        <begin position="7"/>
        <end position="92"/>
    </location>
</feature>
<proteinExistence type="predicted"/>
<dbReference type="Pfam" id="PF07238">
    <property type="entry name" value="PilZ"/>
    <property type="match status" value="1"/>
</dbReference>
<dbReference type="GO" id="GO:0035438">
    <property type="term" value="F:cyclic-di-GMP binding"/>
    <property type="evidence" value="ECO:0007669"/>
    <property type="project" value="InterPro"/>
</dbReference>
<dbReference type="InterPro" id="IPR009875">
    <property type="entry name" value="PilZ_domain"/>
</dbReference>
<evidence type="ECO:0000259" key="1">
    <source>
        <dbReference type="Pfam" id="PF07238"/>
    </source>
</evidence>
<gene>
    <name evidence="2" type="ORF">BSZ18_12100</name>
</gene>
<evidence type="ECO:0000313" key="3">
    <source>
        <dbReference type="Proteomes" id="UP000193553"/>
    </source>
</evidence>
<sequence length="104" mass="11379">MRAPDKRGTRRVAFERAIPASMMAIDGTWQRACSLQDVSDSGAKLLIEGSVESLPLNEFFLVLSSTGLAYRRCELAWVNGGEVGVTFISQDFRGRTKAQPAGTR</sequence>
<name>A0A1X3HB46_9BRAD</name>
<dbReference type="OrthoDB" id="8479831at2"/>
<protein>
    <submittedName>
        <fullName evidence="2">Pilus assembly protein PilZ</fullName>
    </submittedName>
</protein>
<reference evidence="2 3" key="1">
    <citation type="submission" date="2017-03" db="EMBL/GenBank/DDBJ databases">
        <title>Whole genome sequences of fourteen strains of Bradyrhizobium canariense and one strain of Bradyrhizobium japonicum isolated from Lupinus (Papilionoideae: Genisteae) species in Algeria.</title>
        <authorList>
            <person name="Crovadore J."/>
            <person name="Chekireb D."/>
            <person name="Brachmann A."/>
            <person name="Chablais R."/>
            <person name="Cochard B."/>
            <person name="Lefort F."/>
        </authorList>
    </citation>
    <scope>NUCLEOTIDE SEQUENCE [LARGE SCALE GENOMIC DNA]</scope>
    <source>
        <strain evidence="2 3">UBMA195</strain>
    </source>
</reference>
<dbReference type="EMBL" id="NAFI01000164">
    <property type="protein sequence ID" value="OSJ13030.1"/>
    <property type="molecule type" value="Genomic_DNA"/>
</dbReference>
<dbReference type="SUPFAM" id="SSF141371">
    <property type="entry name" value="PilZ domain-like"/>
    <property type="match status" value="1"/>
</dbReference>
<dbReference type="AlphaFoldDB" id="A0A1X3HB46"/>